<evidence type="ECO:0000256" key="1">
    <source>
        <dbReference type="ARBA" id="ARBA00009636"/>
    </source>
</evidence>
<evidence type="ECO:0000256" key="5">
    <source>
        <dbReference type="ARBA" id="ARBA00023134"/>
    </source>
</evidence>
<sequence>MGQHYLQENDDNAKRDAYREALTVRDITAMCLEPSSQMVKVIYVEAKIWPGDIVPKDVNQAIEYIKMKQVLEFVSWCPTGFKISNETITEDQDDEY</sequence>
<keyword evidence="9" id="KW-1185">Reference proteome</keyword>
<dbReference type="GO" id="GO:0005200">
    <property type="term" value="F:structural constituent of cytoskeleton"/>
    <property type="evidence" value="ECO:0007669"/>
    <property type="project" value="InterPro"/>
</dbReference>
<dbReference type="InterPro" id="IPR002452">
    <property type="entry name" value="Alpha_tubulin"/>
</dbReference>
<evidence type="ECO:0000256" key="3">
    <source>
        <dbReference type="ARBA" id="ARBA00022741"/>
    </source>
</evidence>
<dbReference type="PANTHER" id="PTHR11588">
    <property type="entry name" value="TUBULIN"/>
    <property type="match status" value="1"/>
</dbReference>
<dbReference type="SUPFAM" id="SSF55307">
    <property type="entry name" value="Tubulin C-terminal domain-like"/>
    <property type="match status" value="1"/>
</dbReference>
<accession>A0A2G9V020</accession>
<dbReference type="GO" id="GO:0005525">
    <property type="term" value="F:GTP binding"/>
    <property type="evidence" value="ECO:0007669"/>
    <property type="project" value="UniProtKB-KW"/>
</dbReference>
<keyword evidence="4" id="KW-0378">Hydrolase</keyword>
<comment type="similarity">
    <text evidence="1">Belongs to the tubulin family.</text>
</comment>
<dbReference type="GO" id="GO:0005874">
    <property type="term" value="C:microtubule"/>
    <property type="evidence" value="ECO:0007669"/>
    <property type="project" value="UniProtKB-KW"/>
</dbReference>
<dbReference type="InterPro" id="IPR037103">
    <property type="entry name" value="Tubulin/FtsZ-like_C"/>
</dbReference>
<keyword evidence="2" id="KW-0493">Microtubule</keyword>
<dbReference type="InterPro" id="IPR018316">
    <property type="entry name" value="Tubulin/FtsZ_2-layer-sand-dom"/>
</dbReference>
<feature type="domain" description="Tubulin/FtsZ 2-layer sandwich" evidence="7">
    <location>
        <begin position="15"/>
        <end position="84"/>
    </location>
</feature>
<evidence type="ECO:0000256" key="4">
    <source>
        <dbReference type="ARBA" id="ARBA00022801"/>
    </source>
</evidence>
<comment type="catalytic activity">
    <reaction evidence="6">
        <text>GTP + H2O = GDP + phosphate + H(+)</text>
        <dbReference type="Rhea" id="RHEA:19669"/>
        <dbReference type="ChEBI" id="CHEBI:15377"/>
        <dbReference type="ChEBI" id="CHEBI:15378"/>
        <dbReference type="ChEBI" id="CHEBI:37565"/>
        <dbReference type="ChEBI" id="CHEBI:43474"/>
        <dbReference type="ChEBI" id="CHEBI:58189"/>
    </reaction>
    <physiologicalReaction direction="left-to-right" evidence="6">
        <dbReference type="Rhea" id="RHEA:19670"/>
    </physiologicalReaction>
</comment>
<dbReference type="EMBL" id="KZ345111">
    <property type="protein sequence ID" value="PIO75736.1"/>
    <property type="molecule type" value="Genomic_DNA"/>
</dbReference>
<protein>
    <recommendedName>
        <fullName evidence="7">Tubulin/FtsZ 2-layer sandwich domain-containing protein</fullName>
    </recommendedName>
</protein>
<evidence type="ECO:0000313" key="9">
    <source>
        <dbReference type="Proteomes" id="UP000230423"/>
    </source>
</evidence>
<keyword evidence="3" id="KW-0547">Nucleotide-binding</keyword>
<dbReference type="Proteomes" id="UP000230423">
    <property type="component" value="Unassembled WGS sequence"/>
</dbReference>
<dbReference type="Gene3D" id="3.30.1330.20">
    <property type="entry name" value="Tubulin/FtsZ, C-terminal domain"/>
    <property type="match status" value="1"/>
</dbReference>
<gene>
    <name evidence="8" type="ORF">TELCIR_02218</name>
</gene>
<proteinExistence type="inferred from homology"/>
<reference evidence="8 9" key="1">
    <citation type="submission" date="2015-09" db="EMBL/GenBank/DDBJ databases">
        <title>Draft genome of the parasitic nematode Teladorsagia circumcincta isolate WARC Sus (inbred).</title>
        <authorList>
            <person name="Mitreva M."/>
        </authorList>
    </citation>
    <scope>NUCLEOTIDE SEQUENCE [LARGE SCALE GENOMIC DNA]</scope>
    <source>
        <strain evidence="8 9">S</strain>
    </source>
</reference>
<name>A0A2G9V020_TELCI</name>
<dbReference type="InterPro" id="IPR000217">
    <property type="entry name" value="Tubulin"/>
</dbReference>
<dbReference type="PRINTS" id="PR01162">
    <property type="entry name" value="ALPHATUBULIN"/>
</dbReference>
<evidence type="ECO:0000256" key="2">
    <source>
        <dbReference type="ARBA" id="ARBA00022701"/>
    </source>
</evidence>
<evidence type="ECO:0000256" key="6">
    <source>
        <dbReference type="ARBA" id="ARBA00049117"/>
    </source>
</evidence>
<organism evidence="8 9">
    <name type="scientific">Teladorsagia circumcincta</name>
    <name type="common">Brown stomach worm</name>
    <name type="synonym">Ostertagia circumcincta</name>
    <dbReference type="NCBI Taxonomy" id="45464"/>
    <lineage>
        <taxon>Eukaryota</taxon>
        <taxon>Metazoa</taxon>
        <taxon>Ecdysozoa</taxon>
        <taxon>Nematoda</taxon>
        <taxon>Chromadorea</taxon>
        <taxon>Rhabditida</taxon>
        <taxon>Rhabditina</taxon>
        <taxon>Rhabditomorpha</taxon>
        <taxon>Strongyloidea</taxon>
        <taxon>Trichostrongylidae</taxon>
        <taxon>Teladorsagia</taxon>
    </lineage>
</organism>
<dbReference type="AlphaFoldDB" id="A0A2G9V020"/>
<evidence type="ECO:0000313" key="8">
    <source>
        <dbReference type="EMBL" id="PIO75736.1"/>
    </source>
</evidence>
<dbReference type="InterPro" id="IPR008280">
    <property type="entry name" value="Tub_FtsZ_C"/>
</dbReference>
<dbReference type="OrthoDB" id="1844at2759"/>
<evidence type="ECO:0000259" key="7">
    <source>
        <dbReference type="Pfam" id="PF03953"/>
    </source>
</evidence>
<keyword evidence="5" id="KW-0342">GTP-binding</keyword>
<dbReference type="GO" id="GO:0016787">
    <property type="term" value="F:hydrolase activity"/>
    <property type="evidence" value="ECO:0007669"/>
    <property type="project" value="UniProtKB-KW"/>
</dbReference>
<dbReference type="Pfam" id="PF03953">
    <property type="entry name" value="Tubulin_C"/>
    <property type="match status" value="1"/>
</dbReference>
<dbReference type="GO" id="GO:0007017">
    <property type="term" value="P:microtubule-based process"/>
    <property type="evidence" value="ECO:0007669"/>
    <property type="project" value="InterPro"/>
</dbReference>